<feature type="transmembrane region" description="Helical" evidence="1">
    <location>
        <begin position="28"/>
        <end position="51"/>
    </location>
</feature>
<name>A0ABV7G0R8_9PROT</name>
<proteinExistence type="predicted"/>
<protein>
    <submittedName>
        <fullName evidence="2">Preprotein translocase subunit SecE</fullName>
    </submittedName>
</protein>
<evidence type="ECO:0000313" key="3">
    <source>
        <dbReference type="Proteomes" id="UP001595593"/>
    </source>
</evidence>
<dbReference type="RefSeq" id="WP_379594651.1">
    <property type="nucleotide sequence ID" value="NZ_JBHRTN010000004.1"/>
</dbReference>
<evidence type="ECO:0000313" key="2">
    <source>
        <dbReference type="EMBL" id="MFC3124256.1"/>
    </source>
</evidence>
<accession>A0ABV7G0R8</accession>
<comment type="caution">
    <text evidence="2">The sequence shown here is derived from an EMBL/GenBank/DDBJ whole genome shotgun (WGS) entry which is preliminary data.</text>
</comment>
<reference evidence="3" key="1">
    <citation type="journal article" date="2019" name="Int. J. Syst. Evol. Microbiol.">
        <title>The Global Catalogue of Microorganisms (GCM) 10K type strain sequencing project: providing services to taxonomists for standard genome sequencing and annotation.</title>
        <authorList>
            <consortium name="The Broad Institute Genomics Platform"/>
            <consortium name="The Broad Institute Genome Sequencing Center for Infectious Disease"/>
            <person name="Wu L."/>
            <person name="Ma J."/>
        </authorList>
    </citation>
    <scope>NUCLEOTIDE SEQUENCE [LARGE SCALE GENOMIC DNA]</scope>
    <source>
        <strain evidence="3">KCTC 52094</strain>
    </source>
</reference>
<keyword evidence="1" id="KW-1133">Transmembrane helix</keyword>
<sequence length="52" mass="5747">MAEAPQQIDFVEVKSDDILAERTGGWDAFILASKWGIGAIIVLLLVIYLIWG</sequence>
<keyword evidence="3" id="KW-1185">Reference proteome</keyword>
<evidence type="ECO:0000256" key="1">
    <source>
        <dbReference type="SAM" id="Phobius"/>
    </source>
</evidence>
<organism evidence="2 3">
    <name type="scientific">Teichococcus globiformis</name>
    <dbReference type="NCBI Taxonomy" id="2307229"/>
    <lineage>
        <taxon>Bacteria</taxon>
        <taxon>Pseudomonadati</taxon>
        <taxon>Pseudomonadota</taxon>
        <taxon>Alphaproteobacteria</taxon>
        <taxon>Acetobacterales</taxon>
        <taxon>Roseomonadaceae</taxon>
        <taxon>Roseomonas</taxon>
    </lineage>
</organism>
<keyword evidence="1" id="KW-0812">Transmembrane</keyword>
<dbReference type="EMBL" id="JBHRTN010000004">
    <property type="protein sequence ID" value="MFC3124256.1"/>
    <property type="molecule type" value="Genomic_DNA"/>
</dbReference>
<dbReference type="Proteomes" id="UP001595593">
    <property type="component" value="Unassembled WGS sequence"/>
</dbReference>
<keyword evidence="1" id="KW-0472">Membrane</keyword>
<gene>
    <name evidence="2" type="ORF">ACFOD4_04215</name>
</gene>